<dbReference type="GO" id="GO:0012505">
    <property type="term" value="C:endomembrane system"/>
    <property type="evidence" value="ECO:0007669"/>
    <property type="project" value="UniProtKB-SubCell"/>
</dbReference>
<protein>
    <submittedName>
        <fullName evidence="12">Phytosulfokine receptor</fullName>
    </submittedName>
</protein>
<evidence type="ECO:0000256" key="8">
    <source>
        <dbReference type="ARBA" id="ARBA00022989"/>
    </source>
</evidence>
<keyword evidence="7" id="KW-0677">Repeat</keyword>
<evidence type="ECO:0000256" key="9">
    <source>
        <dbReference type="ARBA" id="ARBA00023136"/>
    </source>
</evidence>
<dbReference type="PANTHER" id="PTHR48062">
    <property type="entry name" value="RECEPTOR-LIKE PROTEIN 14"/>
    <property type="match status" value="1"/>
</dbReference>
<dbReference type="Pfam" id="PF00560">
    <property type="entry name" value="LRR_1"/>
    <property type="match status" value="1"/>
</dbReference>
<reference evidence="12" key="1">
    <citation type="journal article" date="2023" name="Science">
        <title>Elucidation of the pathway for biosynthesis of saponin adjuvants from the soapbark tree.</title>
        <authorList>
            <person name="Reed J."/>
            <person name="Orme A."/>
            <person name="El-Demerdash A."/>
            <person name="Owen C."/>
            <person name="Martin L.B.B."/>
            <person name="Misra R.C."/>
            <person name="Kikuchi S."/>
            <person name="Rejzek M."/>
            <person name="Martin A.C."/>
            <person name="Harkess A."/>
            <person name="Leebens-Mack J."/>
            <person name="Louveau T."/>
            <person name="Stephenson M.J."/>
            <person name="Osbourn A."/>
        </authorList>
    </citation>
    <scope>NUCLEOTIDE SEQUENCE</scope>
    <source>
        <strain evidence="12">S10</strain>
    </source>
</reference>
<dbReference type="EMBL" id="JARAOO010000010">
    <property type="protein sequence ID" value="KAJ7954450.1"/>
    <property type="molecule type" value="Genomic_DNA"/>
</dbReference>
<feature type="transmembrane region" description="Helical" evidence="11">
    <location>
        <begin position="99"/>
        <end position="121"/>
    </location>
</feature>
<evidence type="ECO:0000313" key="12">
    <source>
        <dbReference type="EMBL" id="KAJ7954450.1"/>
    </source>
</evidence>
<comment type="caution">
    <text evidence="12">The sequence shown here is derived from an EMBL/GenBank/DDBJ whole genome shotgun (WGS) entry which is preliminary data.</text>
</comment>
<dbReference type="AlphaFoldDB" id="A0AAD7PGW7"/>
<gene>
    <name evidence="12" type="ORF">O6P43_026030</name>
</gene>
<evidence type="ECO:0000256" key="2">
    <source>
        <dbReference type="ARBA" id="ARBA00009592"/>
    </source>
</evidence>
<dbReference type="PROSITE" id="PS51450">
    <property type="entry name" value="LRR"/>
    <property type="match status" value="1"/>
</dbReference>
<proteinExistence type="inferred from homology"/>
<comment type="similarity">
    <text evidence="2">Belongs to the RLP family.</text>
</comment>
<keyword evidence="5 11" id="KW-0812">Transmembrane</keyword>
<keyword evidence="6" id="KW-0732">Signal</keyword>
<evidence type="ECO:0000256" key="3">
    <source>
        <dbReference type="ARBA" id="ARBA00022475"/>
    </source>
</evidence>
<comment type="subcellular location">
    <subcellularLocation>
        <location evidence="1">Cell membrane</location>
    </subcellularLocation>
    <subcellularLocation>
        <location evidence="10">Endomembrane system</location>
        <topology evidence="10">Single-pass membrane protein</topology>
    </subcellularLocation>
</comment>
<keyword evidence="12" id="KW-0675">Receptor</keyword>
<keyword evidence="8 11" id="KW-1133">Transmembrane helix</keyword>
<keyword evidence="13" id="KW-1185">Reference proteome</keyword>
<dbReference type="InterPro" id="IPR051502">
    <property type="entry name" value="RLP_Defense_Trigger"/>
</dbReference>
<evidence type="ECO:0000256" key="6">
    <source>
        <dbReference type="ARBA" id="ARBA00022729"/>
    </source>
</evidence>
<evidence type="ECO:0000256" key="4">
    <source>
        <dbReference type="ARBA" id="ARBA00022614"/>
    </source>
</evidence>
<keyword evidence="3" id="KW-1003">Cell membrane</keyword>
<sequence>MTNLETLDLSHNNLSGMIPPLESLSFLSKFSVAYNDLYGIIPHGGQFLTFPESSFEENTKLCGLQFVSCQSQVHQQSEASVVETANDTEGSIEFLGLPFGIGVVSSFLVTVIICFCWRLIFPKKSM</sequence>
<dbReference type="Gene3D" id="3.80.10.10">
    <property type="entry name" value="Ribonuclease Inhibitor"/>
    <property type="match status" value="1"/>
</dbReference>
<evidence type="ECO:0000256" key="10">
    <source>
        <dbReference type="ARBA" id="ARBA00037847"/>
    </source>
</evidence>
<dbReference type="SUPFAM" id="SSF52058">
    <property type="entry name" value="L domain-like"/>
    <property type="match status" value="1"/>
</dbReference>
<evidence type="ECO:0000256" key="11">
    <source>
        <dbReference type="SAM" id="Phobius"/>
    </source>
</evidence>
<dbReference type="InterPro" id="IPR032675">
    <property type="entry name" value="LRR_dom_sf"/>
</dbReference>
<keyword evidence="9 11" id="KW-0472">Membrane</keyword>
<evidence type="ECO:0000256" key="7">
    <source>
        <dbReference type="ARBA" id="ARBA00022737"/>
    </source>
</evidence>
<accession>A0AAD7PGW7</accession>
<dbReference type="InterPro" id="IPR001611">
    <property type="entry name" value="Leu-rich_rpt"/>
</dbReference>
<evidence type="ECO:0000256" key="5">
    <source>
        <dbReference type="ARBA" id="ARBA00022692"/>
    </source>
</evidence>
<dbReference type="Proteomes" id="UP001163823">
    <property type="component" value="Chromosome 10"/>
</dbReference>
<dbReference type="KEGG" id="qsa:O6P43_026030"/>
<keyword evidence="4" id="KW-0433">Leucine-rich repeat</keyword>
<name>A0AAD7PGW7_QUISA</name>
<organism evidence="12 13">
    <name type="scientific">Quillaja saponaria</name>
    <name type="common">Soap bark tree</name>
    <dbReference type="NCBI Taxonomy" id="32244"/>
    <lineage>
        <taxon>Eukaryota</taxon>
        <taxon>Viridiplantae</taxon>
        <taxon>Streptophyta</taxon>
        <taxon>Embryophyta</taxon>
        <taxon>Tracheophyta</taxon>
        <taxon>Spermatophyta</taxon>
        <taxon>Magnoliopsida</taxon>
        <taxon>eudicotyledons</taxon>
        <taxon>Gunneridae</taxon>
        <taxon>Pentapetalae</taxon>
        <taxon>rosids</taxon>
        <taxon>fabids</taxon>
        <taxon>Fabales</taxon>
        <taxon>Quillajaceae</taxon>
        <taxon>Quillaja</taxon>
    </lineage>
</organism>
<evidence type="ECO:0000313" key="13">
    <source>
        <dbReference type="Proteomes" id="UP001163823"/>
    </source>
</evidence>
<dbReference type="GO" id="GO:0005886">
    <property type="term" value="C:plasma membrane"/>
    <property type="evidence" value="ECO:0007669"/>
    <property type="project" value="UniProtKB-SubCell"/>
</dbReference>
<dbReference type="PANTHER" id="PTHR48062:SF52">
    <property type="entry name" value="RECEPTOR-LIKE PROTEIN 8-RELATED"/>
    <property type="match status" value="1"/>
</dbReference>
<evidence type="ECO:0000256" key="1">
    <source>
        <dbReference type="ARBA" id="ARBA00004236"/>
    </source>
</evidence>